<dbReference type="InterPro" id="IPR020287">
    <property type="entry name" value="Tail_sheath_C"/>
</dbReference>
<evidence type="ECO:0000259" key="4">
    <source>
        <dbReference type="Pfam" id="PF22671"/>
    </source>
</evidence>
<dbReference type="Pfam" id="PF22671">
    <property type="entry name" value="Gp18_domIII_N"/>
    <property type="match status" value="1"/>
</dbReference>
<dbReference type="InterPro" id="IPR052042">
    <property type="entry name" value="Tail_sheath_structural"/>
</dbReference>
<evidence type="ECO:0000256" key="1">
    <source>
        <dbReference type="ARBA" id="ARBA00008005"/>
    </source>
</evidence>
<evidence type="ECO:0000259" key="3">
    <source>
        <dbReference type="Pfam" id="PF17482"/>
    </source>
</evidence>
<dbReference type="KEGG" id="ctes:O987_23895"/>
<feature type="domain" description="Tail sheath protein C-terminal" evidence="3">
    <location>
        <begin position="289"/>
        <end position="389"/>
    </location>
</feature>
<dbReference type="Pfam" id="PF04984">
    <property type="entry name" value="Phage_sheath_1"/>
    <property type="match status" value="1"/>
</dbReference>
<dbReference type="PANTHER" id="PTHR35861">
    <property type="match status" value="1"/>
</dbReference>
<gene>
    <name evidence="5" type="ORF">O987_23895</name>
</gene>
<dbReference type="HOGENOM" id="CLU_037707_0_0_4"/>
<comment type="similarity">
    <text evidence="1">Belongs to the myoviridae tail sheath protein family.</text>
</comment>
<proteinExistence type="inferred from homology"/>
<feature type="domain" description="Tail sheath protein Gp18-like" evidence="4">
    <location>
        <begin position="28"/>
        <end position="88"/>
    </location>
</feature>
<sequence length="402" mass="42707">MAATEYHHGVRVIETAGTGAAIRVVSTAVIGLVATAPDADDEAFPINTPVLLTNPAGGIGKAGKGGTLAKALTAISGQSRALTIVVRVEEGADIAATTTNVIGTVTATGQRTGIQALLAAESELGVKPRIIGAPELDTKAVANALATAAQSLRAFTYVAARDATGGYAKTKEEATNYRKEFGQREVMVLWPNFMAWDNTGGAEGTGAAVTLAAPAYALGLRAKLDQEVGWHKNISNAVINGPEGITVPVFFDLQNPASDAGYLNALEVTTIIRRSGYRFWGSRTCEEQGGKFSFENYTRTAQVLADTIAEAHFAFVDKPMHPSLVRDMLGYINSRFRDLKTGGYLIGAEAYFDPDRNSKEDLAAGRLLISYRYTPVPPLENLIFEQSITDDFLAEFAAAIQA</sequence>
<feature type="domain" description="Tail sheath protein subtilisin-like" evidence="2">
    <location>
        <begin position="109"/>
        <end position="285"/>
    </location>
</feature>
<accession>A0A076PT06</accession>
<evidence type="ECO:0000313" key="5">
    <source>
        <dbReference type="EMBL" id="AIJ48858.1"/>
    </source>
</evidence>
<dbReference type="EMBL" id="CP006704">
    <property type="protein sequence ID" value="AIJ48858.1"/>
    <property type="molecule type" value="Genomic_DNA"/>
</dbReference>
<dbReference type="AlphaFoldDB" id="A0A076PT06"/>
<evidence type="ECO:0000259" key="2">
    <source>
        <dbReference type="Pfam" id="PF04984"/>
    </source>
</evidence>
<dbReference type="PANTHER" id="PTHR35861:SF1">
    <property type="entry name" value="PHAGE TAIL SHEATH PROTEIN"/>
    <property type="match status" value="1"/>
</dbReference>
<dbReference type="Pfam" id="PF17482">
    <property type="entry name" value="Phage_sheath_1C"/>
    <property type="match status" value="1"/>
</dbReference>
<protein>
    <submittedName>
        <fullName evidence="5">Tail sheath protein</fullName>
    </submittedName>
</protein>
<dbReference type="RefSeq" id="WP_043375006.1">
    <property type="nucleotide sequence ID" value="NZ_CP006704.1"/>
</dbReference>
<name>A0A076PT06_COMTE</name>
<reference evidence="5 6" key="1">
    <citation type="journal article" date="2014" name="Genome Announc.">
        <title>Complete Genome Sequence of Polychlorinated Biphenyl Degrader Comamonas testosteroni TK102 (NBRC 109938).</title>
        <authorList>
            <person name="Fukuda K."/>
            <person name="Hosoyama A."/>
            <person name="Tsuchikane K."/>
            <person name="Ohji S."/>
            <person name="Yamazoe A."/>
            <person name="Fujita N."/>
            <person name="Shintani M."/>
            <person name="Kimbara K."/>
        </authorList>
    </citation>
    <scope>NUCLEOTIDE SEQUENCE [LARGE SCALE GENOMIC DNA]</scope>
    <source>
        <strain evidence="5">TK102</strain>
    </source>
</reference>
<dbReference type="Proteomes" id="UP000028782">
    <property type="component" value="Chromosome"/>
</dbReference>
<organism evidence="5 6">
    <name type="scientific">Comamonas testosteroni TK102</name>
    <dbReference type="NCBI Taxonomy" id="1392005"/>
    <lineage>
        <taxon>Bacteria</taxon>
        <taxon>Pseudomonadati</taxon>
        <taxon>Pseudomonadota</taxon>
        <taxon>Betaproteobacteria</taxon>
        <taxon>Burkholderiales</taxon>
        <taxon>Comamonadaceae</taxon>
        <taxon>Comamonas</taxon>
    </lineage>
</organism>
<dbReference type="InterPro" id="IPR035089">
    <property type="entry name" value="Phage_sheath_subtilisin"/>
</dbReference>
<evidence type="ECO:0000313" key="6">
    <source>
        <dbReference type="Proteomes" id="UP000028782"/>
    </source>
</evidence>
<dbReference type="InterPro" id="IPR054564">
    <property type="entry name" value="Gp18_domIII_N"/>
</dbReference>